<dbReference type="Proteomes" id="UP000309997">
    <property type="component" value="Unassembled WGS sequence"/>
</dbReference>
<proteinExistence type="predicted"/>
<gene>
    <name evidence="1" type="ORF">D5086_017091</name>
</gene>
<evidence type="ECO:0000313" key="1">
    <source>
        <dbReference type="EMBL" id="KAL3582759.1"/>
    </source>
</evidence>
<name>A0ACC4BX73_POPAL</name>
<comment type="caution">
    <text evidence="1">The sequence shown here is derived from an EMBL/GenBank/DDBJ whole genome shotgun (WGS) entry which is preliminary data.</text>
</comment>
<organism evidence="1 2">
    <name type="scientific">Populus alba</name>
    <name type="common">White poplar</name>
    <dbReference type="NCBI Taxonomy" id="43335"/>
    <lineage>
        <taxon>Eukaryota</taxon>
        <taxon>Viridiplantae</taxon>
        <taxon>Streptophyta</taxon>
        <taxon>Embryophyta</taxon>
        <taxon>Tracheophyta</taxon>
        <taxon>Spermatophyta</taxon>
        <taxon>Magnoliopsida</taxon>
        <taxon>eudicotyledons</taxon>
        <taxon>Gunneridae</taxon>
        <taxon>Pentapetalae</taxon>
        <taxon>rosids</taxon>
        <taxon>fabids</taxon>
        <taxon>Malpighiales</taxon>
        <taxon>Salicaceae</taxon>
        <taxon>Saliceae</taxon>
        <taxon>Populus</taxon>
    </lineage>
</organism>
<keyword evidence="2" id="KW-1185">Reference proteome</keyword>
<accession>A0ACC4BX73</accession>
<protein>
    <submittedName>
        <fullName evidence="1">Uncharacterized protein</fullName>
    </submittedName>
</protein>
<dbReference type="EMBL" id="RCHU02000008">
    <property type="protein sequence ID" value="KAL3582759.1"/>
    <property type="molecule type" value="Genomic_DNA"/>
</dbReference>
<reference evidence="1 2" key="1">
    <citation type="journal article" date="2024" name="Plant Biotechnol. J.">
        <title>Genome and CRISPR/Cas9 system of a widespread forest tree (Populus alba) in the world.</title>
        <authorList>
            <person name="Liu Y.J."/>
            <person name="Jiang P.F."/>
            <person name="Han X.M."/>
            <person name="Li X.Y."/>
            <person name="Wang H.M."/>
            <person name="Wang Y.J."/>
            <person name="Wang X.X."/>
            <person name="Zeng Q.Y."/>
        </authorList>
    </citation>
    <scope>NUCLEOTIDE SEQUENCE [LARGE SCALE GENOMIC DNA]</scope>
    <source>
        <strain evidence="2">cv. PAL-ZL1</strain>
    </source>
</reference>
<evidence type="ECO:0000313" key="2">
    <source>
        <dbReference type="Proteomes" id="UP000309997"/>
    </source>
</evidence>
<sequence length="99" mass="11039">MRRPMEDDASQEAQSWFLTAGVSSTNKTSPFTSIGRWDYGKVKGFCKFFGINELGFLVGAVNGPLKMGSIKSILYPARQRKRICPCAAIGHHVCLWKKN</sequence>